<protein>
    <submittedName>
        <fullName evidence="3">Monovalent cation/H(+) antiporter subunit G</fullName>
    </submittedName>
</protein>
<dbReference type="PANTHER" id="PTHR34703">
    <property type="entry name" value="ANTIPORTER SUBUNIT MNHG2-RELATED"/>
    <property type="match status" value="1"/>
</dbReference>
<name>A0AAW5Q8F2_9ACTN</name>
<evidence type="ECO:0000313" key="4">
    <source>
        <dbReference type="Proteomes" id="UP001206890"/>
    </source>
</evidence>
<organism evidence="3 4">
    <name type="scientific">Dietzia cinnamea</name>
    <dbReference type="NCBI Taxonomy" id="321318"/>
    <lineage>
        <taxon>Bacteria</taxon>
        <taxon>Bacillati</taxon>
        <taxon>Actinomycetota</taxon>
        <taxon>Actinomycetes</taxon>
        <taxon>Mycobacteriales</taxon>
        <taxon>Dietziaceae</taxon>
        <taxon>Dietzia</taxon>
    </lineage>
</organism>
<evidence type="ECO:0000313" key="3">
    <source>
        <dbReference type="EMBL" id="MCT2117467.1"/>
    </source>
</evidence>
<feature type="transmembrane region" description="Helical" evidence="2">
    <location>
        <begin position="12"/>
        <end position="32"/>
    </location>
</feature>
<comment type="similarity">
    <text evidence="1">Belongs to the CPA3 antiporters (TC 2.A.63) subunit G family.</text>
</comment>
<dbReference type="GO" id="GO:0015385">
    <property type="term" value="F:sodium:proton antiporter activity"/>
    <property type="evidence" value="ECO:0007669"/>
    <property type="project" value="TreeGrafter"/>
</dbReference>
<sequence length="98" mass="10038">MTDTLHVARDVAVILSAAAGLLFFTAGTVGLLRFPDLRSRLHAVTKADTLGLGFVMLALALASDSLWAAAAFLLVWVLGMGAAAVGATLLGSDREASP</sequence>
<proteinExistence type="inferred from homology"/>
<evidence type="ECO:0000256" key="2">
    <source>
        <dbReference type="SAM" id="Phobius"/>
    </source>
</evidence>
<dbReference type="PANTHER" id="PTHR34703:SF1">
    <property type="entry name" value="ANTIPORTER SUBUNIT MNHG2-RELATED"/>
    <property type="match status" value="1"/>
</dbReference>
<dbReference type="RefSeq" id="WP_061914123.1">
    <property type="nucleotide sequence ID" value="NZ_JAFFGT010000013.1"/>
</dbReference>
<dbReference type="InterPro" id="IPR005133">
    <property type="entry name" value="PhaG_MnhG_YufB"/>
</dbReference>
<dbReference type="EMBL" id="JALXTC010000023">
    <property type="protein sequence ID" value="MCT2117467.1"/>
    <property type="molecule type" value="Genomic_DNA"/>
</dbReference>
<reference evidence="3" key="1">
    <citation type="submission" date="2022-04" db="EMBL/GenBank/DDBJ databases">
        <title>Human microbiome associated bacterial genomes.</title>
        <authorList>
            <person name="Sandstrom S."/>
            <person name="Salamzade R."/>
            <person name="Kalan L.R."/>
        </authorList>
    </citation>
    <scope>NUCLEOTIDE SEQUENCE</scope>
    <source>
        <strain evidence="3">P3-SID1762</strain>
    </source>
</reference>
<dbReference type="Proteomes" id="UP001206890">
    <property type="component" value="Unassembled WGS sequence"/>
</dbReference>
<keyword evidence="2" id="KW-1133">Transmembrane helix</keyword>
<gene>
    <name evidence="3" type="ORF">M3D93_06825</name>
</gene>
<comment type="caution">
    <text evidence="3">The sequence shown here is derived from an EMBL/GenBank/DDBJ whole genome shotgun (WGS) entry which is preliminary data.</text>
</comment>
<evidence type="ECO:0000256" key="1">
    <source>
        <dbReference type="ARBA" id="ARBA00008404"/>
    </source>
</evidence>
<accession>A0AAW5Q8F2</accession>
<keyword evidence="2" id="KW-0472">Membrane</keyword>
<keyword evidence="2" id="KW-0812">Transmembrane</keyword>
<dbReference type="Pfam" id="PF03334">
    <property type="entry name" value="PhaG_MnhG_YufB"/>
    <property type="match status" value="1"/>
</dbReference>
<dbReference type="AlphaFoldDB" id="A0AAW5Q8F2"/>